<dbReference type="EMBL" id="CATQJA010002420">
    <property type="protein sequence ID" value="CAJ0570621.1"/>
    <property type="molecule type" value="Genomic_DNA"/>
</dbReference>
<dbReference type="Proteomes" id="UP001177023">
    <property type="component" value="Unassembled WGS sequence"/>
</dbReference>
<accession>A0AA36CMD7</accession>
<keyword evidence="2" id="KW-1185">Reference proteome</keyword>
<gene>
    <name evidence="1" type="ORF">MSPICULIGERA_LOCUS9058</name>
</gene>
<proteinExistence type="predicted"/>
<reference evidence="1" key="1">
    <citation type="submission" date="2023-06" db="EMBL/GenBank/DDBJ databases">
        <authorList>
            <person name="Delattre M."/>
        </authorList>
    </citation>
    <scope>NUCLEOTIDE SEQUENCE</scope>
    <source>
        <strain evidence="1">AF72</strain>
    </source>
</reference>
<name>A0AA36CMD7_9BILA</name>
<feature type="non-terminal residue" evidence="1">
    <location>
        <position position="444"/>
    </location>
</feature>
<comment type="caution">
    <text evidence="1">The sequence shown here is derived from an EMBL/GenBank/DDBJ whole genome shotgun (WGS) entry which is preliminary data.</text>
</comment>
<dbReference type="AlphaFoldDB" id="A0AA36CMD7"/>
<sequence length="444" mass="49955">MIGMKADESKEAGEQANVSRFLEGRTEEFACSEYTFGNGEKLLRFEGLISGLNAYQLERRKPFIDISLVLVGKAECQRGLPLAAAGLVCIGAQKPSARGEMDLWLASAWAKAVKHETSAATVTISTRKLFSKEEPFDDFFAPYSEWLFRLPGVERVREDLRADVIIEIYGQEMMANGRLRELGAHFLWLKMRGPEPSTHQAFRQLVKYIHPAAPELAHSADGSDAETLRSTPVFVRDVEEWLENYVKPANSWLLVDGPSNPGKLLMAVLAAHRFGPKTVSHRVDFGSHHAPEDDPIRVVLVKGKKGCVVLLCWRLPDIDYPAEREAVKLLCRELQKWLQDETKLKDLEVEVGDKFYPECLVVAWTSEAGLPAATEDEKLRSREELARFHLMRSWGVADVEKVGRIVDLEAILRELIGKADSWWATVTSTILQREPWKAYAVATP</sequence>
<protein>
    <submittedName>
        <fullName evidence="1">Uncharacterized protein</fullName>
    </submittedName>
</protein>
<evidence type="ECO:0000313" key="2">
    <source>
        <dbReference type="Proteomes" id="UP001177023"/>
    </source>
</evidence>
<organism evidence="1 2">
    <name type="scientific">Mesorhabditis spiculigera</name>
    <dbReference type="NCBI Taxonomy" id="96644"/>
    <lineage>
        <taxon>Eukaryota</taxon>
        <taxon>Metazoa</taxon>
        <taxon>Ecdysozoa</taxon>
        <taxon>Nematoda</taxon>
        <taxon>Chromadorea</taxon>
        <taxon>Rhabditida</taxon>
        <taxon>Rhabditina</taxon>
        <taxon>Rhabditomorpha</taxon>
        <taxon>Rhabditoidea</taxon>
        <taxon>Rhabditidae</taxon>
        <taxon>Mesorhabditinae</taxon>
        <taxon>Mesorhabditis</taxon>
    </lineage>
</organism>
<evidence type="ECO:0000313" key="1">
    <source>
        <dbReference type="EMBL" id="CAJ0570621.1"/>
    </source>
</evidence>